<organism evidence="10 11">
    <name type="scientific">Monoraphidium neglectum</name>
    <dbReference type="NCBI Taxonomy" id="145388"/>
    <lineage>
        <taxon>Eukaryota</taxon>
        <taxon>Viridiplantae</taxon>
        <taxon>Chlorophyta</taxon>
        <taxon>core chlorophytes</taxon>
        <taxon>Chlorophyceae</taxon>
        <taxon>CS clade</taxon>
        <taxon>Sphaeropleales</taxon>
        <taxon>Selenastraceae</taxon>
        <taxon>Monoraphidium</taxon>
    </lineage>
</organism>
<feature type="region of interest" description="Disordered" evidence="8">
    <location>
        <begin position="156"/>
        <end position="212"/>
    </location>
</feature>
<evidence type="ECO:0000259" key="9">
    <source>
        <dbReference type="PROSITE" id="PS50127"/>
    </source>
</evidence>
<evidence type="ECO:0000313" key="10">
    <source>
        <dbReference type="EMBL" id="KIZ07452.1"/>
    </source>
</evidence>
<dbReference type="SMART" id="SM00212">
    <property type="entry name" value="UBCc"/>
    <property type="match status" value="1"/>
</dbReference>
<feature type="domain" description="UBC core" evidence="9">
    <location>
        <begin position="9"/>
        <end position="155"/>
    </location>
</feature>
<feature type="compositionally biased region" description="Gly residues" evidence="8">
    <location>
        <begin position="173"/>
        <end position="183"/>
    </location>
</feature>
<keyword evidence="4 7" id="KW-0833">Ubl conjugation pathway</keyword>
<evidence type="ECO:0000256" key="6">
    <source>
        <dbReference type="PROSITE-ProRule" id="PRU10133"/>
    </source>
</evidence>
<accession>A0A0D2N575</accession>
<evidence type="ECO:0000256" key="4">
    <source>
        <dbReference type="ARBA" id="ARBA00022786"/>
    </source>
</evidence>
<dbReference type="Gene3D" id="3.10.110.10">
    <property type="entry name" value="Ubiquitin Conjugating Enzyme"/>
    <property type="match status" value="1"/>
</dbReference>
<sequence length="212" mass="22805">MAGPPLSAQAMKLLAKDLRDLQEKPCEGIRVIVNEQDVADVQAELEGPYGTPYAGGLFRMRLALPSDFPASPPKGWFITKIWHPNVSKSGEICVNVLKKDWQPDLGLRHVLLVIRCLLIEPFPESALNEDAGKALLEDYAEYCKYARLMTELHAQPPKRPMPLATASGANASGEGGSGDGQGPGSPAVKKPKAAAAKLPAQGMAKKKSLKRL</sequence>
<dbReference type="AlphaFoldDB" id="A0A0D2N575"/>
<evidence type="ECO:0000256" key="2">
    <source>
        <dbReference type="ARBA" id="ARBA00022679"/>
    </source>
</evidence>
<dbReference type="GeneID" id="25726619"/>
<feature type="active site" description="Glycyl thioester intermediate" evidence="6">
    <location>
        <position position="93"/>
    </location>
</feature>
<dbReference type="PROSITE" id="PS00183">
    <property type="entry name" value="UBC_1"/>
    <property type="match status" value="1"/>
</dbReference>
<dbReference type="SUPFAM" id="SSF54495">
    <property type="entry name" value="UBC-like"/>
    <property type="match status" value="1"/>
</dbReference>
<evidence type="ECO:0000256" key="3">
    <source>
        <dbReference type="ARBA" id="ARBA00022741"/>
    </source>
</evidence>
<keyword evidence="2" id="KW-0808">Transferase</keyword>
<evidence type="ECO:0000313" key="11">
    <source>
        <dbReference type="Proteomes" id="UP000054498"/>
    </source>
</evidence>
<keyword evidence="11" id="KW-1185">Reference proteome</keyword>
<dbReference type="CDD" id="cd23804">
    <property type="entry name" value="UBCc_UBE2S"/>
    <property type="match status" value="1"/>
</dbReference>
<evidence type="ECO:0000256" key="1">
    <source>
        <dbReference type="ARBA" id="ARBA00012486"/>
    </source>
</evidence>
<dbReference type="PROSITE" id="PS50127">
    <property type="entry name" value="UBC_2"/>
    <property type="match status" value="1"/>
</dbReference>
<feature type="compositionally biased region" description="Low complexity" evidence="8">
    <location>
        <begin position="184"/>
        <end position="203"/>
    </location>
</feature>
<dbReference type="Pfam" id="PF00179">
    <property type="entry name" value="UQ_con"/>
    <property type="match status" value="1"/>
</dbReference>
<evidence type="ECO:0000256" key="7">
    <source>
        <dbReference type="RuleBase" id="RU362109"/>
    </source>
</evidence>
<gene>
    <name evidence="10" type="ORF">MNEG_0501</name>
</gene>
<evidence type="ECO:0000256" key="8">
    <source>
        <dbReference type="SAM" id="MobiDB-lite"/>
    </source>
</evidence>
<dbReference type="GO" id="GO:0005524">
    <property type="term" value="F:ATP binding"/>
    <property type="evidence" value="ECO:0007669"/>
    <property type="project" value="UniProtKB-UniRule"/>
</dbReference>
<dbReference type="GO" id="GO:0061631">
    <property type="term" value="F:ubiquitin conjugating enzyme activity"/>
    <property type="evidence" value="ECO:0007669"/>
    <property type="project" value="UniProtKB-EC"/>
</dbReference>
<dbReference type="InterPro" id="IPR023313">
    <property type="entry name" value="UBQ-conjugating_AS"/>
</dbReference>
<dbReference type="PANTHER" id="PTHR24067">
    <property type="entry name" value="UBIQUITIN-CONJUGATING ENZYME E2"/>
    <property type="match status" value="1"/>
</dbReference>
<protein>
    <recommendedName>
        <fullName evidence="1">E2 ubiquitin-conjugating enzyme</fullName>
        <ecNumber evidence="1">2.3.2.23</ecNumber>
    </recommendedName>
</protein>
<dbReference type="InterPro" id="IPR050113">
    <property type="entry name" value="Ub_conjugating_enzyme"/>
</dbReference>
<comment type="similarity">
    <text evidence="7">Belongs to the ubiquitin-conjugating enzyme family.</text>
</comment>
<dbReference type="Proteomes" id="UP000054498">
    <property type="component" value="Unassembled WGS sequence"/>
</dbReference>
<dbReference type="InterPro" id="IPR000608">
    <property type="entry name" value="UBC"/>
</dbReference>
<reference evidence="10 11" key="1">
    <citation type="journal article" date="2013" name="BMC Genomics">
        <title>Reconstruction of the lipid metabolism for the microalga Monoraphidium neglectum from its genome sequence reveals characteristics suitable for biofuel production.</title>
        <authorList>
            <person name="Bogen C."/>
            <person name="Al-Dilaimi A."/>
            <person name="Albersmeier A."/>
            <person name="Wichmann J."/>
            <person name="Grundmann M."/>
            <person name="Rupp O."/>
            <person name="Lauersen K.J."/>
            <person name="Blifernez-Klassen O."/>
            <person name="Kalinowski J."/>
            <person name="Goesmann A."/>
            <person name="Mussgnug J.H."/>
            <person name="Kruse O."/>
        </authorList>
    </citation>
    <scope>NUCLEOTIDE SEQUENCE [LARGE SCALE GENOMIC DNA]</scope>
    <source>
        <strain evidence="10 11">SAG 48.87</strain>
    </source>
</reference>
<dbReference type="FunFam" id="3.10.110.10:FF:000031">
    <property type="entry name" value="Ubiquitin-conjugating enzyme E2 22"/>
    <property type="match status" value="1"/>
</dbReference>
<dbReference type="EMBL" id="KK100260">
    <property type="protein sequence ID" value="KIZ07452.1"/>
    <property type="molecule type" value="Genomic_DNA"/>
</dbReference>
<dbReference type="EC" id="2.3.2.23" evidence="1"/>
<dbReference type="InterPro" id="IPR016135">
    <property type="entry name" value="UBQ-conjugating_enzyme/RWD"/>
</dbReference>
<proteinExistence type="inferred from homology"/>
<dbReference type="RefSeq" id="XP_013906471.1">
    <property type="nucleotide sequence ID" value="XM_014051017.1"/>
</dbReference>
<dbReference type="GO" id="GO:0016874">
    <property type="term" value="F:ligase activity"/>
    <property type="evidence" value="ECO:0007669"/>
    <property type="project" value="UniProtKB-KW"/>
</dbReference>
<dbReference type="STRING" id="145388.A0A0D2N575"/>
<evidence type="ECO:0000256" key="5">
    <source>
        <dbReference type="ARBA" id="ARBA00022840"/>
    </source>
</evidence>
<keyword evidence="5 7" id="KW-0067">ATP-binding</keyword>
<keyword evidence="10" id="KW-0436">Ligase</keyword>
<name>A0A0D2N575_9CHLO</name>
<dbReference type="KEGG" id="mng:MNEG_0501"/>
<dbReference type="OrthoDB" id="10069349at2759"/>
<keyword evidence="3 7" id="KW-0547">Nucleotide-binding</keyword>